<dbReference type="AlphaFoldDB" id="A0AB33K4K2"/>
<name>A0AB33K4K2_9ACTN</name>
<dbReference type="EMBL" id="AP035881">
    <property type="protein sequence ID" value="BFP48614.1"/>
    <property type="molecule type" value="Genomic_DNA"/>
</dbReference>
<organism evidence="1">
    <name type="scientific">Kitasatospora sp. CMC57</name>
    <dbReference type="NCBI Taxonomy" id="3231513"/>
    <lineage>
        <taxon>Bacteria</taxon>
        <taxon>Bacillati</taxon>
        <taxon>Actinomycetota</taxon>
        <taxon>Actinomycetes</taxon>
        <taxon>Kitasatosporales</taxon>
        <taxon>Streptomycetaceae</taxon>
        <taxon>Kitasatospora</taxon>
    </lineage>
</organism>
<sequence length="359" mass="38044">MRRVIGVLVAVALLCGVGLAVYLHAGQAEDLKPVRVLIGSEKAEFFNDPEVAAEFRANGLDVRQQTIGSWSMAGSDLNGVDLAFPASRGPAEEIAKSKGITTEPVRPFYSPLVVIAHRSTAEVLKANDLAEQSGQNPWKLRMGPYMEAVRNDTKWSQLKGAAGKAELSGDIYLTTTDPRTSSSGALHLAAVSYLANGERVVADDAGFDRVGTLLKKLTDKQGDQKTSSDGPFSDFRSGVGNPLVLVYESQVASLKAHGISTGDLVVLYPDTTVWSDHTAVGLTPEGRKVAELLRDSPKLRALEARHGFRPTADPGALGKALEGHQGPDFAADLATADIRQAQVAAVPVLAKLVEAAKGK</sequence>
<dbReference type="Pfam" id="PF13531">
    <property type="entry name" value="SBP_bac_11"/>
    <property type="match status" value="1"/>
</dbReference>
<evidence type="ECO:0000313" key="1">
    <source>
        <dbReference type="EMBL" id="BFP48614.1"/>
    </source>
</evidence>
<proteinExistence type="predicted"/>
<dbReference type="SUPFAM" id="SSF53850">
    <property type="entry name" value="Periplasmic binding protein-like II"/>
    <property type="match status" value="1"/>
</dbReference>
<evidence type="ECO:0008006" key="2">
    <source>
        <dbReference type="Google" id="ProtNLM"/>
    </source>
</evidence>
<accession>A0AB33K4K2</accession>
<gene>
    <name evidence="1" type="ORF">KCMC57_49820</name>
</gene>
<reference evidence="1" key="1">
    <citation type="submission" date="2024-07" db="EMBL/GenBank/DDBJ databases">
        <title>Complete genome sequences of cellulolytic bacteria, Kitasatospora sp. CMC57 and Streptomyces sp. CMC78, isolated from Japanese agricultural soil.</title>
        <authorList>
            <person name="Hashimoto T."/>
            <person name="Ito M."/>
            <person name="Iwamoto M."/>
            <person name="Fukahori D."/>
            <person name="Shoda T."/>
            <person name="Sakoda M."/>
            <person name="Morohoshi T."/>
            <person name="Mitsuboshi M."/>
            <person name="Nishizawa T."/>
        </authorList>
    </citation>
    <scope>NUCLEOTIDE SEQUENCE</scope>
    <source>
        <strain evidence="1">CMC57</strain>
    </source>
</reference>
<dbReference type="RefSeq" id="WP_407990811.1">
    <property type="nucleotide sequence ID" value="NZ_AP035881.2"/>
</dbReference>
<protein>
    <recommendedName>
        <fullName evidence="2">Extracellular solute-binding protein</fullName>
    </recommendedName>
</protein>